<name>A0AAW1QTX6_9CHLO</name>
<evidence type="ECO:0000313" key="3">
    <source>
        <dbReference type="EMBL" id="KAK9824922.1"/>
    </source>
</evidence>
<feature type="region of interest" description="Disordered" evidence="1">
    <location>
        <begin position="589"/>
        <end position="622"/>
    </location>
</feature>
<evidence type="ECO:0000256" key="1">
    <source>
        <dbReference type="SAM" id="MobiDB-lite"/>
    </source>
</evidence>
<keyword evidence="4" id="KW-1185">Reference proteome</keyword>
<evidence type="ECO:0008006" key="5">
    <source>
        <dbReference type="Google" id="ProtNLM"/>
    </source>
</evidence>
<accession>A0AAW1QTX6</accession>
<dbReference type="EMBL" id="JALJOS010000027">
    <property type="protein sequence ID" value="KAK9824922.1"/>
    <property type="molecule type" value="Genomic_DNA"/>
</dbReference>
<feature type="transmembrane region" description="Helical" evidence="2">
    <location>
        <begin position="107"/>
        <end position="129"/>
    </location>
</feature>
<keyword evidence="2" id="KW-1133">Transmembrane helix</keyword>
<feature type="compositionally biased region" description="Low complexity" evidence="1">
    <location>
        <begin position="39"/>
        <end position="69"/>
    </location>
</feature>
<evidence type="ECO:0000256" key="2">
    <source>
        <dbReference type="SAM" id="Phobius"/>
    </source>
</evidence>
<keyword evidence="2" id="KW-0472">Membrane</keyword>
<evidence type="ECO:0000313" key="4">
    <source>
        <dbReference type="Proteomes" id="UP001438707"/>
    </source>
</evidence>
<keyword evidence="2" id="KW-0812">Transmembrane</keyword>
<feature type="compositionally biased region" description="Gly residues" evidence="1">
    <location>
        <begin position="70"/>
        <end position="82"/>
    </location>
</feature>
<organism evidence="3 4">
    <name type="scientific">Apatococcus lobatus</name>
    <dbReference type="NCBI Taxonomy" id="904363"/>
    <lineage>
        <taxon>Eukaryota</taxon>
        <taxon>Viridiplantae</taxon>
        <taxon>Chlorophyta</taxon>
        <taxon>core chlorophytes</taxon>
        <taxon>Trebouxiophyceae</taxon>
        <taxon>Chlorellales</taxon>
        <taxon>Chlorellaceae</taxon>
        <taxon>Apatococcus</taxon>
    </lineage>
</organism>
<proteinExistence type="predicted"/>
<dbReference type="Proteomes" id="UP001438707">
    <property type="component" value="Unassembled WGS sequence"/>
</dbReference>
<dbReference type="AlphaFoldDB" id="A0AAW1QTX6"/>
<protein>
    <recommendedName>
        <fullName evidence="5">AsmA-like C-terminal domain-containing protein</fullName>
    </recommendedName>
</protein>
<gene>
    <name evidence="3" type="ORF">WJX74_006986</name>
</gene>
<comment type="caution">
    <text evidence="3">The sequence shown here is derived from an EMBL/GenBank/DDBJ whole genome shotgun (WGS) entry which is preliminary data.</text>
</comment>
<feature type="region of interest" description="Disordered" evidence="1">
    <location>
        <begin position="39"/>
        <end position="95"/>
    </location>
</feature>
<sequence>MHDCVSYSKGSSDTTITALASPIDGSGSFAFLAARPFSTSRPAANPSPASASKQSNASSSDHELNSQSGSGQGTGNNGGGSSGTRMTAASGPDPSANRSWARIVTMALKAVAGLAVVFIILAVAGPSIISTGPGLAVILAFVNLFFHGSVHVDKVCLSWTKPLDISGLELRAPRALGESPVGRCEGIRSQASLWDMLMAAWGRQESFSLGFQKPSLDLAPDAAGQPRISHFVQAGSTGRAQLAAVDAAKPDVKDVGRGAEPLTDMAFSAEAHLPFCEIWLADGSASVSEDIQQLIGKDLHITAVLGRKQLEEKADDLGLDTQWLTDASAPSTGLPLPGLGGKAEPAAVQVNSQRIQASGNGWWDGSRLHLHEPLEATLDYTPAVTKFFLARASPLLADIVKVGEGGQVHATVSPEEMRLPSAAYTIRVDPLRLTLGRGILLDRLVNILQAGQAKGVGDRRELKAWTSHFESEFGAAGRVTTKRLDLLLGPNASKGLHVAMWGWNDVANSQMNMTLGVPASGLAWAGIQGLPEGTMLPINVGGSSANPRVDWAGASRQIGSWALQSQARPDEPGQQRSIGSRLMRRGLSVMGKAMSQGGRSDSSELEGATDAPAPLRPLPWDD</sequence>
<reference evidence="3 4" key="1">
    <citation type="journal article" date="2024" name="Nat. Commun.">
        <title>Phylogenomics reveals the evolutionary origins of lichenization in chlorophyte algae.</title>
        <authorList>
            <person name="Puginier C."/>
            <person name="Libourel C."/>
            <person name="Otte J."/>
            <person name="Skaloud P."/>
            <person name="Haon M."/>
            <person name="Grisel S."/>
            <person name="Petersen M."/>
            <person name="Berrin J.G."/>
            <person name="Delaux P.M."/>
            <person name="Dal Grande F."/>
            <person name="Keller J."/>
        </authorList>
    </citation>
    <scope>NUCLEOTIDE SEQUENCE [LARGE SCALE GENOMIC DNA]</scope>
    <source>
        <strain evidence="3 4">SAG 2145</strain>
    </source>
</reference>